<evidence type="ECO:0000313" key="3">
    <source>
        <dbReference type="Proteomes" id="UP000657918"/>
    </source>
</evidence>
<accession>A0A835MVJ8</accession>
<sequence length="90" mass="10006">MTEALITSPSQLMPSAPNNNELSLNPTVTIMVSVAAIVIVICYLVLEFCLRYLKYRRKPDHPLDVETGQVSGRQKPTTLSMLQLCSVQID</sequence>
<dbReference type="EMBL" id="JADGMS010000010">
    <property type="protein sequence ID" value="KAF9675051.1"/>
    <property type="molecule type" value="Genomic_DNA"/>
</dbReference>
<feature type="transmembrane region" description="Helical" evidence="1">
    <location>
        <begin position="28"/>
        <end position="50"/>
    </location>
</feature>
<keyword evidence="1" id="KW-0472">Membrane</keyword>
<comment type="caution">
    <text evidence="2">The sequence shown here is derived from an EMBL/GenBank/DDBJ whole genome shotgun (WGS) entry which is preliminary data.</text>
</comment>
<evidence type="ECO:0000313" key="2">
    <source>
        <dbReference type="EMBL" id="KAF9675051.1"/>
    </source>
</evidence>
<proteinExistence type="predicted"/>
<gene>
    <name evidence="2" type="ORF">SADUNF_Sadunf10G0191300</name>
</gene>
<keyword evidence="1" id="KW-0812">Transmembrane</keyword>
<keyword evidence="1" id="KW-1133">Transmembrane helix</keyword>
<protein>
    <submittedName>
        <fullName evidence="2">Uncharacterized protein</fullName>
    </submittedName>
</protein>
<organism evidence="2 3">
    <name type="scientific">Salix dunnii</name>
    <dbReference type="NCBI Taxonomy" id="1413687"/>
    <lineage>
        <taxon>Eukaryota</taxon>
        <taxon>Viridiplantae</taxon>
        <taxon>Streptophyta</taxon>
        <taxon>Embryophyta</taxon>
        <taxon>Tracheophyta</taxon>
        <taxon>Spermatophyta</taxon>
        <taxon>Magnoliopsida</taxon>
        <taxon>eudicotyledons</taxon>
        <taxon>Gunneridae</taxon>
        <taxon>Pentapetalae</taxon>
        <taxon>rosids</taxon>
        <taxon>fabids</taxon>
        <taxon>Malpighiales</taxon>
        <taxon>Salicaceae</taxon>
        <taxon>Saliceae</taxon>
        <taxon>Salix</taxon>
    </lineage>
</organism>
<name>A0A835MVJ8_9ROSI</name>
<dbReference type="AlphaFoldDB" id="A0A835MVJ8"/>
<keyword evidence="3" id="KW-1185">Reference proteome</keyword>
<dbReference type="Proteomes" id="UP000657918">
    <property type="component" value="Unassembled WGS sequence"/>
</dbReference>
<reference evidence="2 3" key="1">
    <citation type="submission" date="2020-10" db="EMBL/GenBank/DDBJ databases">
        <title>Plant Genome Project.</title>
        <authorList>
            <person name="Zhang R.-G."/>
        </authorList>
    </citation>
    <scope>NUCLEOTIDE SEQUENCE [LARGE SCALE GENOMIC DNA]</scope>
    <source>
        <strain evidence="2">FAFU-HL-1</strain>
        <tissue evidence="2">Leaf</tissue>
    </source>
</reference>
<evidence type="ECO:0000256" key="1">
    <source>
        <dbReference type="SAM" id="Phobius"/>
    </source>
</evidence>